<keyword evidence="3" id="KW-1185">Reference proteome</keyword>
<evidence type="ECO:0000313" key="2">
    <source>
        <dbReference type="EMBL" id="KAK3230531.1"/>
    </source>
</evidence>
<evidence type="ECO:0000313" key="3">
    <source>
        <dbReference type="Proteomes" id="UP001281410"/>
    </source>
</evidence>
<dbReference type="AlphaFoldDB" id="A0AAE0B5Q0"/>
<dbReference type="InterPro" id="IPR005162">
    <property type="entry name" value="Retrotrans_gag_dom"/>
</dbReference>
<organism evidence="2 3">
    <name type="scientific">Dipteronia sinensis</name>
    <dbReference type="NCBI Taxonomy" id="43782"/>
    <lineage>
        <taxon>Eukaryota</taxon>
        <taxon>Viridiplantae</taxon>
        <taxon>Streptophyta</taxon>
        <taxon>Embryophyta</taxon>
        <taxon>Tracheophyta</taxon>
        <taxon>Spermatophyta</taxon>
        <taxon>Magnoliopsida</taxon>
        <taxon>eudicotyledons</taxon>
        <taxon>Gunneridae</taxon>
        <taxon>Pentapetalae</taxon>
        <taxon>rosids</taxon>
        <taxon>malvids</taxon>
        <taxon>Sapindales</taxon>
        <taxon>Sapindaceae</taxon>
        <taxon>Hippocastanoideae</taxon>
        <taxon>Acereae</taxon>
        <taxon>Dipteronia</taxon>
    </lineage>
</organism>
<dbReference type="Proteomes" id="UP001281410">
    <property type="component" value="Unassembled WGS sequence"/>
</dbReference>
<sequence>MGETSTAPSQCHRGFVQPVSFLSNPLPKNVKLDFPKYFRNPTSWVCRWEQYFQIHNIPMSDRVTLASFHLDGDAQLWFQILKQELLYVSWEEFRESLYTRYGLKQILDYFLELTKLQHIGTVMKYHNQF</sequence>
<feature type="domain" description="Retrotransposon gag" evidence="1">
    <location>
        <begin position="65"/>
        <end position="129"/>
    </location>
</feature>
<name>A0AAE0B5Q0_9ROSI</name>
<proteinExistence type="predicted"/>
<protein>
    <recommendedName>
        <fullName evidence="1">Retrotransposon gag domain-containing protein</fullName>
    </recommendedName>
</protein>
<dbReference type="EMBL" id="JANJYJ010000001">
    <property type="protein sequence ID" value="KAK3230531.1"/>
    <property type="molecule type" value="Genomic_DNA"/>
</dbReference>
<accession>A0AAE0B5Q0</accession>
<dbReference type="Pfam" id="PF03732">
    <property type="entry name" value="Retrotrans_gag"/>
    <property type="match status" value="1"/>
</dbReference>
<reference evidence="2" key="1">
    <citation type="journal article" date="2023" name="Plant J.">
        <title>Genome sequences and population genomics provide insights into the demographic history, inbreeding, and mutation load of two 'living fossil' tree species of Dipteronia.</title>
        <authorList>
            <person name="Feng Y."/>
            <person name="Comes H.P."/>
            <person name="Chen J."/>
            <person name="Zhu S."/>
            <person name="Lu R."/>
            <person name="Zhang X."/>
            <person name="Li P."/>
            <person name="Qiu J."/>
            <person name="Olsen K.M."/>
            <person name="Qiu Y."/>
        </authorList>
    </citation>
    <scope>NUCLEOTIDE SEQUENCE</scope>
    <source>
        <strain evidence="2">NBL</strain>
    </source>
</reference>
<gene>
    <name evidence="2" type="ORF">Dsin_002412</name>
</gene>
<comment type="caution">
    <text evidence="2">The sequence shown here is derived from an EMBL/GenBank/DDBJ whole genome shotgun (WGS) entry which is preliminary data.</text>
</comment>
<evidence type="ECO:0000259" key="1">
    <source>
        <dbReference type="Pfam" id="PF03732"/>
    </source>
</evidence>